<evidence type="ECO:0000256" key="2">
    <source>
        <dbReference type="ARBA" id="ARBA00023125"/>
    </source>
</evidence>
<keyword evidence="1" id="KW-0805">Transcription regulation</keyword>
<protein>
    <recommendedName>
        <fullName evidence="4">HTH araC/xylS-type domain-containing protein</fullName>
    </recommendedName>
</protein>
<dbReference type="RefSeq" id="WP_188614363.1">
    <property type="nucleotide sequence ID" value="NZ_BMJT01000004.1"/>
</dbReference>
<evidence type="ECO:0000259" key="4">
    <source>
        <dbReference type="PROSITE" id="PS01124"/>
    </source>
</evidence>
<evidence type="ECO:0000256" key="3">
    <source>
        <dbReference type="ARBA" id="ARBA00023163"/>
    </source>
</evidence>
<dbReference type="PANTHER" id="PTHR43280">
    <property type="entry name" value="ARAC-FAMILY TRANSCRIPTIONAL REGULATOR"/>
    <property type="match status" value="1"/>
</dbReference>
<dbReference type="EMBL" id="BMJT01000004">
    <property type="protein sequence ID" value="GGG21119.1"/>
    <property type="molecule type" value="Genomic_DNA"/>
</dbReference>
<dbReference type="PROSITE" id="PS01124">
    <property type="entry name" value="HTH_ARAC_FAMILY_2"/>
    <property type="match status" value="1"/>
</dbReference>
<dbReference type="SUPFAM" id="SSF46689">
    <property type="entry name" value="Homeodomain-like"/>
    <property type="match status" value="2"/>
</dbReference>
<keyword evidence="6" id="KW-1185">Reference proteome</keyword>
<dbReference type="Pfam" id="PF12833">
    <property type="entry name" value="HTH_18"/>
    <property type="match status" value="1"/>
</dbReference>
<dbReference type="Gene3D" id="1.10.10.60">
    <property type="entry name" value="Homeodomain-like"/>
    <property type="match status" value="2"/>
</dbReference>
<name>A0A917G489_9BACI</name>
<accession>A0A917G489</accession>
<organism evidence="5 6">
    <name type="scientific">Lysinibacillus alkalisoli</name>
    <dbReference type="NCBI Taxonomy" id="1911548"/>
    <lineage>
        <taxon>Bacteria</taxon>
        <taxon>Bacillati</taxon>
        <taxon>Bacillota</taxon>
        <taxon>Bacilli</taxon>
        <taxon>Bacillales</taxon>
        <taxon>Bacillaceae</taxon>
        <taxon>Lysinibacillus</taxon>
    </lineage>
</organism>
<gene>
    <name evidence="5" type="ORF">GCM10007425_14460</name>
</gene>
<dbReference type="InterPro" id="IPR018060">
    <property type="entry name" value="HTH_AraC"/>
</dbReference>
<dbReference type="Proteomes" id="UP000616608">
    <property type="component" value="Unassembled WGS sequence"/>
</dbReference>
<keyword evidence="2" id="KW-0238">DNA-binding</keyword>
<dbReference type="GO" id="GO:0043565">
    <property type="term" value="F:sequence-specific DNA binding"/>
    <property type="evidence" value="ECO:0007669"/>
    <property type="project" value="InterPro"/>
</dbReference>
<dbReference type="PANTHER" id="PTHR43280:SF2">
    <property type="entry name" value="HTH-TYPE TRANSCRIPTIONAL REGULATOR EXSA"/>
    <property type="match status" value="1"/>
</dbReference>
<dbReference type="InterPro" id="IPR018062">
    <property type="entry name" value="HTH_AraC-typ_CS"/>
</dbReference>
<feature type="domain" description="HTH araC/xylS-type" evidence="4">
    <location>
        <begin position="297"/>
        <end position="394"/>
    </location>
</feature>
<dbReference type="SMART" id="SM00342">
    <property type="entry name" value="HTH_ARAC"/>
    <property type="match status" value="1"/>
</dbReference>
<keyword evidence="3" id="KW-0804">Transcription</keyword>
<dbReference type="AlphaFoldDB" id="A0A917G489"/>
<reference evidence="5" key="2">
    <citation type="submission" date="2020-09" db="EMBL/GenBank/DDBJ databases">
        <authorList>
            <person name="Sun Q."/>
            <person name="Zhou Y."/>
        </authorList>
    </citation>
    <scope>NUCLEOTIDE SEQUENCE</scope>
    <source>
        <strain evidence="5">CGMCC 1.15760</strain>
    </source>
</reference>
<proteinExistence type="predicted"/>
<reference evidence="5" key="1">
    <citation type="journal article" date="2014" name="Int. J. Syst. Evol. Microbiol.">
        <title>Complete genome sequence of Corynebacterium casei LMG S-19264T (=DSM 44701T), isolated from a smear-ripened cheese.</title>
        <authorList>
            <consortium name="US DOE Joint Genome Institute (JGI-PGF)"/>
            <person name="Walter F."/>
            <person name="Albersmeier A."/>
            <person name="Kalinowski J."/>
            <person name="Ruckert C."/>
        </authorList>
    </citation>
    <scope>NUCLEOTIDE SEQUENCE</scope>
    <source>
        <strain evidence="5">CGMCC 1.15760</strain>
    </source>
</reference>
<dbReference type="InterPro" id="IPR041522">
    <property type="entry name" value="CdaR_GGDEF"/>
</dbReference>
<evidence type="ECO:0000313" key="5">
    <source>
        <dbReference type="EMBL" id="GGG21119.1"/>
    </source>
</evidence>
<comment type="caution">
    <text evidence="5">The sequence shown here is derived from an EMBL/GenBank/DDBJ whole genome shotgun (WGS) entry which is preliminary data.</text>
</comment>
<sequence length="400" mass="46757">MLCVHWHIQAISEQKEMEHWLSSWLNTLPEMTAPTTYHLHIYEITTLFDWVKINRLRKRDEQPFIIPIIPIHLAFSSPVAVDLKLTSLLIKPVTQHKLLWGAKKLYDAYHAQQIQTLSIKDIGEQFDHQHNTPFQKAFLRRLVKNEIQHVSEIEQANSFITAEAIPNIVLLMQGFVHPDFQIHDARARIMKKLRIEFSELSHITFLHSERYLLLLLRIPKQIPSLKDWTQGLVAITAAIEELKTQGIYIFIGVGKVYQDPTQVYRSYMEARTARRKPAVNHLHLRFYEDLTMNEHIERAIAFIEQNCTEPITAQQVANVIGFSPSHFSRVFKREVGRSFVDYVAITRIIRALPYLRKQYSLDVIADTVGFNTPNYFSMSFKKYVGFSPKVYRNTIEISFK</sequence>
<evidence type="ECO:0000313" key="6">
    <source>
        <dbReference type="Proteomes" id="UP000616608"/>
    </source>
</evidence>
<dbReference type="InterPro" id="IPR009057">
    <property type="entry name" value="Homeodomain-like_sf"/>
</dbReference>
<evidence type="ECO:0000256" key="1">
    <source>
        <dbReference type="ARBA" id="ARBA00023015"/>
    </source>
</evidence>
<dbReference type="Pfam" id="PF17853">
    <property type="entry name" value="GGDEF_2"/>
    <property type="match status" value="1"/>
</dbReference>
<dbReference type="PROSITE" id="PS00041">
    <property type="entry name" value="HTH_ARAC_FAMILY_1"/>
    <property type="match status" value="1"/>
</dbReference>
<dbReference type="GO" id="GO:0003700">
    <property type="term" value="F:DNA-binding transcription factor activity"/>
    <property type="evidence" value="ECO:0007669"/>
    <property type="project" value="InterPro"/>
</dbReference>